<dbReference type="SUPFAM" id="SSF53474">
    <property type="entry name" value="alpha/beta-Hydrolases"/>
    <property type="match status" value="1"/>
</dbReference>
<proteinExistence type="predicted"/>
<evidence type="ECO:0000313" key="3">
    <source>
        <dbReference type="Proteomes" id="UP000298381"/>
    </source>
</evidence>
<dbReference type="InterPro" id="IPR000073">
    <property type="entry name" value="AB_hydrolase_1"/>
</dbReference>
<keyword evidence="2" id="KW-0378">Hydrolase</keyword>
<keyword evidence="3" id="KW-1185">Reference proteome</keyword>
<comment type="caution">
    <text evidence="2">The sequence shown here is derived from an EMBL/GenBank/DDBJ whole genome shotgun (WGS) entry which is preliminary data.</text>
</comment>
<dbReference type="EMBL" id="SRIB01000012">
    <property type="protein sequence ID" value="TFZ39503.1"/>
    <property type="molecule type" value="Genomic_DNA"/>
</dbReference>
<dbReference type="InterPro" id="IPR029058">
    <property type="entry name" value="AB_hydrolase_fold"/>
</dbReference>
<feature type="domain" description="AB hydrolase-1" evidence="1">
    <location>
        <begin position="22"/>
        <end position="253"/>
    </location>
</feature>
<gene>
    <name evidence="2" type="ORF">E4100_08405</name>
</gene>
<dbReference type="Proteomes" id="UP000298381">
    <property type="component" value="Unassembled WGS sequence"/>
</dbReference>
<reference evidence="2 3" key="1">
    <citation type="submission" date="2019-03" db="EMBL/GenBank/DDBJ databases">
        <title>Draft genome sequence data and analysis of a Fermenting Bacterium, Soehngenia longevitae strain 1933PT, isolated from petroleum reservoir in Azerbaijan.</title>
        <authorList>
            <person name="Grouzdev D.S."/>
            <person name="Bidzhieva S.K."/>
            <person name="Sokolova D.S."/>
            <person name="Tourova T.P."/>
            <person name="Poltaraus A.B."/>
            <person name="Nazina T.N."/>
        </authorList>
    </citation>
    <scope>NUCLEOTIDE SEQUENCE [LARGE SCALE GENOMIC DNA]</scope>
    <source>
        <strain evidence="2 3">1933P</strain>
    </source>
</reference>
<dbReference type="InterPro" id="IPR050266">
    <property type="entry name" value="AB_hydrolase_sf"/>
</dbReference>
<sequence>MYTIKTKDNYSIKLNIEGKGKTLLYLHGFLGSSDDFRIVKRLLKDDFRIITYDQKGFLEFNYNKYLDVKLLADDLHEVLKGIGDKAVVIGHSMGGSVILEYLKNYNDEFVENCIFIESSPKMLNDGSYKDGLFRGSYTIKDLDRDLYLIENDWESFLLSFIDKLFFNKMREKEIAFEKLKQIPNQSMSSLWKSLVLSDYLSDLKNIEKEVCVIGGENSLFYTRKSQENFSNSFKKASFIEIKAANHLIMLEKPRELASVIKEKTNNG</sequence>
<evidence type="ECO:0000313" key="2">
    <source>
        <dbReference type="EMBL" id="TFZ39503.1"/>
    </source>
</evidence>
<protein>
    <submittedName>
        <fullName evidence="2">Alpha/beta hydrolase</fullName>
    </submittedName>
</protein>
<dbReference type="PANTHER" id="PTHR43798:SF33">
    <property type="entry name" value="HYDROLASE, PUTATIVE (AFU_ORTHOLOGUE AFUA_2G14860)-RELATED"/>
    <property type="match status" value="1"/>
</dbReference>
<dbReference type="GO" id="GO:0016020">
    <property type="term" value="C:membrane"/>
    <property type="evidence" value="ECO:0007669"/>
    <property type="project" value="TreeGrafter"/>
</dbReference>
<dbReference type="RefSeq" id="WP_135271601.1">
    <property type="nucleotide sequence ID" value="NZ_SRIB01000012.1"/>
</dbReference>
<name>A0A4Z0D535_9FIRM</name>
<accession>A0A4Z0D535</accession>
<dbReference type="OrthoDB" id="9773293at2"/>
<dbReference type="Pfam" id="PF00561">
    <property type="entry name" value="Abhydrolase_1"/>
    <property type="match status" value="1"/>
</dbReference>
<dbReference type="PANTHER" id="PTHR43798">
    <property type="entry name" value="MONOACYLGLYCEROL LIPASE"/>
    <property type="match status" value="1"/>
</dbReference>
<organism evidence="2 3">
    <name type="scientific">Soehngenia longivitae</name>
    <dbReference type="NCBI Taxonomy" id="2562294"/>
    <lineage>
        <taxon>Bacteria</taxon>
        <taxon>Bacillati</taxon>
        <taxon>Bacillota</taxon>
        <taxon>Tissierellia</taxon>
        <taxon>Tissierellales</taxon>
        <taxon>Tissierellaceae</taxon>
        <taxon>Soehngenia</taxon>
    </lineage>
</organism>
<evidence type="ECO:0000259" key="1">
    <source>
        <dbReference type="Pfam" id="PF00561"/>
    </source>
</evidence>
<dbReference type="GO" id="GO:0016787">
    <property type="term" value="F:hydrolase activity"/>
    <property type="evidence" value="ECO:0007669"/>
    <property type="project" value="UniProtKB-KW"/>
</dbReference>
<dbReference type="AlphaFoldDB" id="A0A4Z0D535"/>
<dbReference type="Gene3D" id="3.40.50.1820">
    <property type="entry name" value="alpha/beta hydrolase"/>
    <property type="match status" value="1"/>
</dbReference>